<keyword evidence="2" id="KW-1185">Reference proteome</keyword>
<proteinExistence type="predicted"/>
<evidence type="ECO:0000313" key="2">
    <source>
        <dbReference type="Proteomes" id="UP001500218"/>
    </source>
</evidence>
<organism evidence="1 2">
    <name type="scientific">Luedemannella flava</name>
    <dbReference type="NCBI Taxonomy" id="349316"/>
    <lineage>
        <taxon>Bacteria</taxon>
        <taxon>Bacillati</taxon>
        <taxon>Actinomycetota</taxon>
        <taxon>Actinomycetes</taxon>
        <taxon>Micromonosporales</taxon>
        <taxon>Micromonosporaceae</taxon>
        <taxon>Luedemannella</taxon>
    </lineage>
</organism>
<dbReference type="EMBL" id="BAAALT010000148">
    <property type="protein sequence ID" value="GAA1817246.1"/>
    <property type="molecule type" value="Genomic_DNA"/>
</dbReference>
<reference evidence="1 2" key="1">
    <citation type="journal article" date="2019" name="Int. J. Syst. Evol. Microbiol.">
        <title>The Global Catalogue of Microorganisms (GCM) 10K type strain sequencing project: providing services to taxonomists for standard genome sequencing and annotation.</title>
        <authorList>
            <consortium name="The Broad Institute Genomics Platform"/>
            <consortium name="The Broad Institute Genome Sequencing Center for Infectious Disease"/>
            <person name="Wu L."/>
            <person name="Ma J."/>
        </authorList>
    </citation>
    <scope>NUCLEOTIDE SEQUENCE [LARGE SCALE GENOMIC DNA]</scope>
    <source>
        <strain evidence="1 2">JCM 13250</strain>
    </source>
</reference>
<gene>
    <name evidence="1" type="ORF">GCM10009682_42590</name>
</gene>
<evidence type="ECO:0000313" key="1">
    <source>
        <dbReference type="EMBL" id="GAA1817246.1"/>
    </source>
</evidence>
<accession>A0ABN2MAJ6</accession>
<dbReference type="Proteomes" id="UP001500218">
    <property type="component" value="Unassembled WGS sequence"/>
</dbReference>
<protein>
    <submittedName>
        <fullName evidence="1">Uncharacterized protein</fullName>
    </submittedName>
</protein>
<sequence>MSATTLLPIPATLYSRADVIKPTGREVPYWYTRDLDTRVHIRESVSANVQPEGEVLPELAF</sequence>
<comment type="caution">
    <text evidence="1">The sequence shown here is derived from an EMBL/GenBank/DDBJ whole genome shotgun (WGS) entry which is preliminary data.</text>
</comment>
<name>A0ABN2MAJ6_9ACTN</name>